<dbReference type="KEGG" id="dpl:KGM_215334"/>
<proteinExistence type="predicted"/>
<feature type="compositionally biased region" description="Gly residues" evidence="1">
    <location>
        <begin position="7"/>
        <end position="32"/>
    </location>
</feature>
<reference evidence="2 3" key="1">
    <citation type="journal article" date="2011" name="Cell">
        <title>The monarch butterfly genome yields insights into long-distance migration.</title>
        <authorList>
            <person name="Zhan S."/>
            <person name="Merlin C."/>
            <person name="Boore J.L."/>
            <person name="Reppert S.M."/>
        </authorList>
    </citation>
    <scope>NUCLEOTIDE SEQUENCE [LARGE SCALE GENOMIC DNA]</scope>
    <source>
        <strain evidence="2">F-2</strain>
    </source>
</reference>
<dbReference type="Proteomes" id="UP000007151">
    <property type="component" value="Unassembled WGS sequence"/>
</dbReference>
<feature type="region of interest" description="Disordered" evidence="1">
    <location>
        <begin position="1"/>
        <end position="37"/>
    </location>
</feature>
<dbReference type="STRING" id="278856.A0A212F5G7"/>
<protein>
    <submittedName>
        <fullName evidence="2">Transcription factor E74 isoform B</fullName>
    </submittedName>
</protein>
<keyword evidence="3" id="KW-1185">Reference proteome</keyword>
<organism evidence="2 3">
    <name type="scientific">Danaus plexippus plexippus</name>
    <dbReference type="NCBI Taxonomy" id="278856"/>
    <lineage>
        <taxon>Eukaryota</taxon>
        <taxon>Metazoa</taxon>
        <taxon>Ecdysozoa</taxon>
        <taxon>Arthropoda</taxon>
        <taxon>Hexapoda</taxon>
        <taxon>Insecta</taxon>
        <taxon>Pterygota</taxon>
        <taxon>Neoptera</taxon>
        <taxon>Endopterygota</taxon>
        <taxon>Lepidoptera</taxon>
        <taxon>Glossata</taxon>
        <taxon>Ditrysia</taxon>
        <taxon>Papilionoidea</taxon>
        <taxon>Nymphalidae</taxon>
        <taxon>Danainae</taxon>
        <taxon>Danaini</taxon>
        <taxon>Danaina</taxon>
        <taxon>Danaus</taxon>
        <taxon>Danaus</taxon>
    </lineage>
</organism>
<dbReference type="InParanoid" id="A0A212F5G7"/>
<evidence type="ECO:0000256" key="1">
    <source>
        <dbReference type="SAM" id="MobiDB-lite"/>
    </source>
</evidence>
<dbReference type="EMBL" id="AGBW02010203">
    <property type="protein sequence ID" value="OWR48949.1"/>
    <property type="molecule type" value="Genomic_DNA"/>
</dbReference>
<comment type="caution">
    <text evidence="2">The sequence shown here is derived from an EMBL/GenBank/DDBJ whole genome shotgun (WGS) entry which is preliminary data.</text>
</comment>
<gene>
    <name evidence="2" type="ORF">KGM_215334</name>
</gene>
<dbReference type="AlphaFoldDB" id="A0A212F5G7"/>
<evidence type="ECO:0000313" key="3">
    <source>
        <dbReference type="Proteomes" id="UP000007151"/>
    </source>
</evidence>
<feature type="region of interest" description="Disordered" evidence="1">
    <location>
        <begin position="143"/>
        <end position="178"/>
    </location>
</feature>
<name>A0A212F5G7_DANPL</name>
<sequence>MRTVEGPGPGGGVEVAGVAGVAGGATGGSGHGGRGRGLKVAARKLDGEPTSLTLGARGSLGRALLHGLLAPAPAPRHPLYTAPNTGQYKQIDLDGREPRSYIINTFVEESEIRSRQNKCEGGEHEKFIKNKEEVRGNRYPQLIPPNVKSAASSRLPLAPPDSFRLPAHAHTQPPIQHM</sequence>
<evidence type="ECO:0000313" key="2">
    <source>
        <dbReference type="EMBL" id="OWR48949.1"/>
    </source>
</evidence>
<accession>A0A212F5G7</accession>